<feature type="compositionally biased region" description="Acidic residues" evidence="1">
    <location>
        <begin position="35"/>
        <end position="47"/>
    </location>
</feature>
<accession>A0AAV8VN90</accession>
<reference evidence="2 3" key="1">
    <citation type="journal article" date="2023" name="Insect Mol. Biol.">
        <title>Genome sequencing provides insights into the evolution of gene families encoding plant cell wall-degrading enzymes in longhorned beetles.</title>
        <authorList>
            <person name="Shin N.R."/>
            <person name="Okamura Y."/>
            <person name="Kirsch R."/>
            <person name="Pauchet Y."/>
        </authorList>
    </citation>
    <scope>NUCLEOTIDE SEQUENCE [LARGE SCALE GENOMIC DNA]</scope>
    <source>
        <strain evidence="2">EAD_L_NR</strain>
    </source>
</reference>
<sequence length="111" mass="13260">MKPNSMRYLEKKNLNPELLLDSEVIVPMQRQLEPQADEQEQEQENEPECTPKNVLNAFDVSKNTPRRNRSVTNKNSALQLLRQDKRIFYEQYLKWQSEKLNLEKEKLEAKN</sequence>
<feature type="region of interest" description="Disordered" evidence="1">
    <location>
        <begin position="29"/>
        <end position="75"/>
    </location>
</feature>
<protein>
    <submittedName>
        <fullName evidence="2">Uncharacterized protein</fullName>
    </submittedName>
</protein>
<evidence type="ECO:0000313" key="3">
    <source>
        <dbReference type="Proteomes" id="UP001159042"/>
    </source>
</evidence>
<gene>
    <name evidence="2" type="ORF">NQ315_003203</name>
</gene>
<evidence type="ECO:0000256" key="1">
    <source>
        <dbReference type="SAM" id="MobiDB-lite"/>
    </source>
</evidence>
<name>A0AAV8VN90_9CUCU</name>
<keyword evidence="3" id="KW-1185">Reference proteome</keyword>
<dbReference type="Proteomes" id="UP001159042">
    <property type="component" value="Unassembled WGS sequence"/>
</dbReference>
<organism evidence="2 3">
    <name type="scientific">Exocentrus adspersus</name>
    <dbReference type="NCBI Taxonomy" id="1586481"/>
    <lineage>
        <taxon>Eukaryota</taxon>
        <taxon>Metazoa</taxon>
        <taxon>Ecdysozoa</taxon>
        <taxon>Arthropoda</taxon>
        <taxon>Hexapoda</taxon>
        <taxon>Insecta</taxon>
        <taxon>Pterygota</taxon>
        <taxon>Neoptera</taxon>
        <taxon>Endopterygota</taxon>
        <taxon>Coleoptera</taxon>
        <taxon>Polyphaga</taxon>
        <taxon>Cucujiformia</taxon>
        <taxon>Chrysomeloidea</taxon>
        <taxon>Cerambycidae</taxon>
        <taxon>Lamiinae</taxon>
        <taxon>Acanthocinini</taxon>
        <taxon>Exocentrus</taxon>
    </lineage>
</organism>
<dbReference type="AlphaFoldDB" id="A0AAV8VN90"/>
<dbReference type="EMBL" id="JANEYG010000053">
    <property type="protein sequence ID" value="KAJ8915442.1"/>
    <property type="molecule type" value="Genomic_DNA"/>
</dbReference>
<evidence type="ECO:0000313" key="2">
    <source>
        <dbReference type="EMBL" id="KAJ8915442.1"/>
    </source>
</evidence>
<proteinExistence type="predicted"/>
<comment type="caution">
    <text evidence="2">The sequence shown here is derived from an EMBL/GenBank/DDBJ whole genome shotgun (WGS) entry which is preliminary data.</text>
</comment>